<dbReference type="KEGG" id="asha:G8E00_01170"/>
<evidence type="ECO:0000313" key="3">
    <source>
        <dbReference type="Proteomes" id="UP000502297"/>
    </source>
</evidence>
<dbReference type="RefSeq" id="WP_166221446.1">
    <property type="nucleotide sequence ID" value="NZ_CP049801.1"/>
</dbReference>
<name>A0A6G8RRW3_9GAMM</name>
<keyword evidence="3" id="KW-1185">Reference proteome</keyword>
<reference evidence="2 3" key="1">
    <citation type="submission" date="2020-03" db="EMBL/GenBank/DDBJ databases">
        <authorList>
            <person name="Zhu W."/>
        </authorList>
    </citation>
    <scope>NUCLEOTIDE SEQUENCE [LARGE SCALE GENOMIC DNA]</scope>
    <source>
        <strain evidence="2 3">323-1</strain>
    </source>
</reference>
<protein>
    <submittedName>
        <fullName evidence="2">Site-specific integrase</fullName>
    </submittedName>
</protein>
<dbReference type="GO" id="GO:0003677">
    <property type="term" value="F:DNA binding"/>
    <property type="evidence" value="ECO:0007669"/>
    <property type="project" value="InterPro"/>
</dbReference>
<dbReference type="SUPFAM" id="SSF56349">
    <property type="entry name" value="DNA breaking-rejoining enzymes"/>
    <property type="match status" value="1"/>
</dbReference>
<sequence length="526" mass="59766">MQQALFSNENGWRDIPDFIISREGKKVNTVSDLWNLPYAIDISSSKLDFSKIPNENFKWVLKSFVIEKIEKVSTHAGLQHFQDIWAKFFRNNIEVINSAQDIEETLISVVESAINLGRAEHKLWTLYRPIQWYLYGAEHYPELGFSTAYASILETMSIPGNPKGEAVRMEDPDSGPLNHSLELPLLIQALKKDQSQELIHLQQKAAVALSIAYGRNPANLTYLRHSDVVNLTPESDDPVYVLKIPRIKKRLVNPRDDYKEEFLDPAFAQHVHDLIRANNEKNYAVLYHGGKKLQNPQPLFFNINGNEAAILSGDYENAYNFSSSMITSLIKGFVRRHNIISPLTKELMYVTARRLRYTLATGLAAEGISKAALARILDHTDTQHVHVYFELAGKIVIQLDKAIAKAFSQYLSYFSGHIIDSLENAINGDNPEKHLVFKGDMIEDGIKDIGVCGESNICHLDPPFSCYLCPKFQPYIHADHEYVLESLLNSRNERLEKYENARLGIQLDEVIFAVAQVAEACKKEYV</sequence>
<dbReference type="Gene3D" id="1.10.443.10">
    <property type="entry name" value="Intergrase catalytic core"/>
    <property type="match status" value="1"/>
</dbReference>
<organism evidence="2 3">
    <name type="scientific">Acinetobacter shaoyimingii</name>
    <dbReference type="NCBI Taxonomy" id="2715164"/>
    <lineage>
        <taxon>Bacteria</taxon>
        <taxon>Pseudomonadati</taxon>
        <taxon>Pseudomonadota</taxon>
        <taxon>Gammaproteobacteria</taxon>
        <taxon>Moraxellales</taxon>
        <taxon>Moraxellaceae</taxon>
        <taxon>Acinetobacter</taxon>
    </lineage>
</organism>
<proteinExistence type="predicted"/>
<evidence type="ECO:0000256" key="1">
    <source>
        <dbReference type="ARBA" id="ARBA00023172"/>
    </source>
</evidence>
<dbReference type="GO" id="GO:0015074">
    <property type="term" value="P:DNA integration"/>
    <property type="evidence" value="ECO:0007669"/>
    <property type="project" value="InterPro"/>
</dbReference>
<dbReference type="AlphaFoldDB" id="A0A6G8RRW3"/>
<dbReference type="Proteomes" id="UP000502297">
    <property type="component" value="Chromosome"/>
</dbReference>
<dbReference type="EMBL" id="CP049801">
    <property type="protein sequence ID" value="QIO04666.1"/>
    <property type="molecule type" value="Genomic_DNA"/>
</dbReference>
<keyword evidence="1" id="KW-0233">DNA recombination</keyword>
<evidence type="ECO:0000313" key="2">
    <source>
        <dbReference type="EMBL" id="QIO04666.1"/>
    </source>
</evidence>
<dbReference type="GO" id="GO:0006310">
    <property type="term" value="P:DNA recombination"/>
    <property type="evidence" value="ECO:0007669"/>
    <property type="project" value="UniProtKB-KW"/>
</dbReference>
<gene>
    <name evidence="2" type="ORF">G8E00_01170</name>
</gene>
<dbReference type="InterPro" id="IPR011010">
    <property type="entry name" value="DNA_brk_join_enz"/>
</dbReference>
<accession>A0A6G8RRW3</accession>
<dbReference type="InterPro" id="IPR013762">
    <property type="entry name" value="Integrase-like_cat_sf"/>
</dbReference>